<protein>
    <submittedName>
        <fullName evidence="1">Uncharacterized protein</fullName>
    </submittedName>
</protein>
<name>A0A0K0XUG4_9GAMM</name>
<dbReference type="RefSeq" id="WP_049724908.1">
    <property type="nucleotide sequence ID" value="NZ_CP012154.1"/>
</dbReference>
<reference evidence="1 2" key="1">
    <citation type="submission" date="2015-07" db="EMBL/GenBank/DDBJ databases">
        <authorList>
            <person name="Noorani M."/>
        </authorList>
    </citation>
    <scope>NUCLEOTIDE SEQUENCE [LARGE SCALE GENOMIC DNA]</scope>
    <source>
        <strain evidence="1 2">KCTC 42284</strain>
    </source>
</reference>
<proteinExistence type="predicted"/>
<dbReference type="Proteomes" id="UP000066624">
    <property type="component" value="Chromosome"/>
</dbReference>
<dbReference type="KEGG" id="wma:WM2015_881"/>
<accession>A0A0K0XUG4</accession>
<sequence length="133" mass="14271">MTVGPIRSIVLGSGAFVVLLAISQLAASELQADGTYHENWLEGVSSILAWFLPGLISGWVLRERPIMVGCILGLLVLVIEFLVVTLIDGSDWAFAALLAFPGATLFGVFSVVVFTYAGSRLRQLHHSERSNAA</sequence>
<keyword evidence="2" id="KW-1185">Reference proteome</keyword>
<evidence type="ECO:0000313" key="2">
    <source>
        <dbReference type="Proteomes" id="UP000066624"/>
    </source>
</evidence>
<gene>
    <name evidence="1" type="ORF">WM2015_881</name>
</gene>
<dbReference type="EMBL" id="CP012154">
    <property type="protein sequence ID" value="AKS41262.1"/>
    <property type="molecule type" value="Genomic_DNA"/>
</dbReference>
<dbReference type="AlphaFoldDB" id="A0A0K0XUG4"/>
<evidence type="ECO:0000313" key="1">
    <source>
        <dbReference type="EMBL" id="AKS41262.1"/>
    </source>
</evidence>
<organism evidence="1 2">
    <name type="scientific">Wenzhouxiangella marina</name>
    <dbReference type="NCBI Taxonomy" id="1579979"/>
    <lineage>
        <taxon>Bacteria</taxon>
        <taxon>Pseudomonadati</taxon>
        <taxon>Pseudomonadota</taxon>
        <taxon>Gammaproteobacteria</taxon>
        <taxon>Chromatiales</taxon>
        <taxon>Wenzhouxiangellaceae</taxon>
        <taxon>Wenzhouxiangella</taxon>
    </lineage>
</organism>